<feature type="repeat" description="ANK" evidence="3">
    <location>
        <begin position="77"/>
        <end position="112"/>
    </location>
</feature>
<dbReference type="SUPFAM" id="SSF48403">
    <property type="entry name" value="Ankyrin repeat"/>
    <property type="match status" value="1"/>
</dbReference>
<organism evidence="5 6">
    <name type="scientific">Triparma strigata</name>
    <dbReference type="NCBI Taxonomy" id="1606541"/>
    <lineage>
        <taxon>Eukaryota</taxon>
        <taxon>Sar</taxon>
        <taxon>Stramenopiles</taxon>
        <taxon>Ochrophyta</taxon>
        <taxon>Bolidophyceae</taxon>
        <taxon>Parmales</taxon>
        <taxon>Triparmaceae</taxon>
        <taxon>Triparma</taxon>
    </lineage>
</organism>
<name>A0A9W7BPN4_9STRA</name>
<feature type="region of interest" description="Disordered" evidence="4">
    <location>
        <begin position="258"/>
        <end position="281"/>
    </location>
</feature>
<keyword evidence="1" id="KW-0677">Repeat</keyword>
<protein>
    <recommendedName>
        <fullName evidence="7">Ankyrin repeat protein</fullName>
    </recommendedName>
</protein>
<dbReference type="PANTHER" id="PTHR24201:SF15">
    <property type="entry name" value="ANKYRIN REPEAT DOMAIN-CONTAINING PROTEIN 66"/>
    <property type="match status" value="1"/>
</dbReference>
<dbReference type="SMART" id="SM00248">
    <property type="entry name" value="ANK"/>
    <property type="match status" value="2"/>
</dbReference>
<dbReference type="PROSITE" id="PS50088">
    <property type="entry name" value="ANK_REPEAT"/>
    <property type="match status" value="1"/>
</dbReference>
<evidence type="ECO:0008006" key="7">
    <source>
        <dbReference type="Google" id="ProtNLM"/>
    </source>
</evidence>
<feature type="compositionally biased region" description="Basic residues" evidence="4">
    <location>
        <begin position="265"/>
        <end position="281"/>
    </location>
</feature>
<evidence type="ECO:0000256" key="4">
    <source>
        <dbReference type="SAM" id="MobiDB-lite"/>
    </source>
</evidence>
<evidence type="ECO:0000313" key="6">
    <source>
        <dbReference type="Proteomes" id="UP001165085"/>
    </source>
</evidence>
<dbReference type="InterPro" id="IPR002110">
    <property type="entry name" value="Ankyrin_rpt"/>
</dbReference>
<evidence type="ECO:0000313" key="5">
    <source>
        <dbReference type="EMBL" id="GMH91770.1"/>
    </source>
</evidence>
<gene>
    <name evidence="5" type="ORF">TrST_g1846</name>
</gene>
<dbReference type="EMBL" id="BRXY01000389">
    <property type="protein sequence ID" value="GMH91770.1"/>
    <property type="molecule type" value="Genomic_DNA"/>
</dbReference>
<dbReference type="Gene3D" id="1.25.40.20">
    <property type="entry name" value="Ankyrin repeat-containing domain"/>
    <property type="match status" value="1"/>
</dbReference>
<dbReference type="PROSITE" id="PS50297">
    <property type="entry name" value="ANK_REP_REGION"/>
    <property type="match status" value="1"/>
</dbReference>
<dbReference type="Pfam" id="PF00023">
    <property type="entry name" value="Ank"/>
    <property type="match status" value="1"/>
</dbReference>
<evidence type="ECO:0000256" key="2">
    <source>
        <dbReference type="ARBA" id="ARBA00023043"/>
    </source>
</evidence>
<dbReference type="Proteomes" id="UP001165085">
    <property type="component" value="Unassembled WGS sequence"/>
</dbReference>
<proteinExistence type="predicted"/>
<dbReference type="Pfam" id="PF13637">
    <property type="entry name" value="Ank_4"/>
    <property type="match status" value="1"/>
</dbReference>
<accession>A0A9W7BPN4</accession>
<dbReference type="AlphaFoldDB" id="A0A9W7BPN4"/>
<comment type="caution">
    <text evidence="5">The sequence shown here is derived from an EMBL/GenBank/DDBJ whole genome shotgun (WGS) entry which is preliminary data.</text>
</comment>
<dbReference type="OrthoDB" id="159630at2759"/>
<dbReference type="PANTHER" id="PTHR24201">
    <property type="entry name" value="ANK_REP_REGION DOMAIN-CONTAINING PROTEIN"/>
    <property type="match status" value="1"/>
</dbReference>
<keyword evidence="2 3" id="KW-0040">ANK repeat</keyword>
<sequence>MSGDQLRMMAIKGSAAELTALLQGGTNPCSVDDNSCTALHFAVWNGHVDCVEILVANDRGTSDTGEHISALELQTDSGFTALHLAVSGSHSNMLEITRFLVLCGCNRNALDALGRTPQQLAEECGNMKVCKSFEVTEREPPTEEECSSFLSTCRSTLLVQSLRILDITTLPKDSLGNPIITRDDKLPIPLPLTIPEHHIYPKAVQSYSALRKDGASAIRSLNMLVDESVKNEARRDKLANSVEDNLRREGKMVWKDSTEDEEVKRKMKGVNARGRRSSIIK</sequence>
<evidence type="ECO:0000256" key="1">
    <source>
        <dbReference type="ARBA" id="ARBA00022737"/>
    </source>
</evidence>
<dbReference type="InterPro" id="IPR036770">
    <property type="entry name" value="Ankyrin_rpt-contain_sf"/>
</dbReference>
<evidence type="ECO:0000256" key="3">
    <source>
        <dbReference type="PROSITE-ProRule" id="PRU00023"/>
    </source>
</evidence>
<keyword evidence="6" id="KW-1185">Reference proteome</keyword>
<dbReference type="InterPro" id="IPR050776">
    <property type="entry name" value="Ank_Repeat/CDKN_Inhibitor"/>
</dbReference>
<reference evidence="6" key="1">
    <citation type="journal article" date="2023" name="Commun. Biol.">
        <title>Genome analysis of Parmales, the sister group of diatoms, reveals the evolutionary specialization of diatoms from phago-mixotrophs to photoautotrophs.</title>
        <authorList>
            <person name="Ban H."/>
            <person name="Sato S."/>
            <person name="Yoshikawa S."/>
            <person name="Yamada K."/>
            <person name="Nakamura Y."/>
            <person name="Ichinomiya M."/>
            <person name="Sato N."/>
            <person name="Blanc-Mathieu R."/>
            <person name="Endo H."/>
            <person name="Kuwata A."/>
            <person name="Ogata H."/>
        </authorList>
    </citation>
    <scope>NUCLEOTIDE SEQUENCE [LARGE SCALE GENOMIC DNA]</scope>
    <source>
        <strain evidence="6">NIES 3701</strain>
    </source>
</reference>